<reference evidence="5" key="1">
    <citation type="journal article" date="2019" name="Int. J. Syst. Evol. Microbiol.">
        <title>The Global Catalogue of Microorganisms (GCM) 10K type strain sequencing project: providing services to taxonomists for standard genome sequencing and annotation.</title>
        <authorList>
            <consortium name="The Broad Institute Genomics Platform"/>
            <consortium name="The Broad Institute Genome Sequencing Center for Infectious Disease"/>
            <person name="Wu L."/>
            <person name="Ma J."/>
        </authorList>
    </citation>
    <scope>NUCLEOTIDE SEQUENCE [LARGE SCALE GENOMIC DNA]</scope>
    <source>
        <strain evidence="5">CGMCC 1.10363</strain>
    </source>
</reference>
<accession>A0ABV8Q2T0</accession>
<feature type="region of interest" description="Disordered" evidence="2">
    <location>
        <begin position="247"/>
        <end position="269"/>
    </location>
</feature>
<comment type="similarity">
    <text evidence="1">Belongs to the pseudomonas-type ThrB family.</text>
</comment>
<sequence>MLPVGLSMLWESAAPVEALADRFGFDGIDEAAAWCVETLSASWGIQVREVGRVVISDHNAILWAATDHGDVVVKWSRALDQFHRLDASTRLLGLLAERGFPVARPLLSASGSARVVTDGPVGKLSLAVLPELAGEWLNVGDEAAVRAAGAVLAELHAALATIRPDAALANEPVDWRSRIAGWLDDESGVGDGVGTSGTASRGTASRGAGSRGAGSRGAGSGGVGSGGVGAGGVGAGGTAGRGVSSPCAGGHVAGGESPEGNAVSDSRDGVAHEAARRLAQALSAAPRLDDAVQLVHNDFRAANILTRGSRIVGVLDFDDVVVTHRVYDLAKASLYLGTLFTDWGPTAPDIRRAFREGYEAVRPLSDAERGWLEILTLWLGLRAAQSQPEPARWLAAL</sequence>
<evidence type="ECO:0000256" key="2">
    <source>
        <dbReference type="SAM" id="MobiDB-lite"/>
    </source>
</evidence>
<dbReference type="SUPFAM" id="SSF56112">
    <property type="entry name" value="Protein kinase-like (PK-like)"/>
    <property type="match status" value="1"/>
</dbReference>
<feature type="domain" description="Aminoglycoside phosphotransferase" evidence="3">
    <location>
        <begin position="63"/>
        <end position="168"/>
    </location>
</feature>
<evidence type="ECO:0000313" key="5">
    <source>
        <dbReference type="Proteomes" id="UP001595900"/>
    </source>
</evidence>
<evidence type="ECO:0000259" key="3">
    <source>
        <dbReference type="Pfam" id="PF01636"/>
    </source>
</evidence>
<feature type="region of interest" description="Disordered" evidence="2">
    <location>
        <begin position="186"/>
        <end position="221"/>
    </location>
</feature>
<dbReference type="PANTHER" id="PTHR21064:SF6">
    <property type="entry name" value="AMINOGLYCOSIDE PHOSPHOTRANSFERASE DOMAIN-CONTAINING PROTEIN"/>
    <property type="match status" value="1"/>
</dbReference>
<dbReference type="Proteomes" id="UP001595900">
    <property type="component" value="Unassembled WGS sequence"/>
</dbReference>
<dbReference type="Gene3D" id="3.90.1200.10">
    <property type="match status" value="1"/>
</dbReference>
<feature type="compositionally biased region" description="Gly residues" evidence="2">
    <location>
        <begin position="209"/>
        <end position="221"/>
    </location>
</feature>
<dbReference type="PANTHER" id="PTHR21064">
    <property type="entry name" value="AMINOGLYCOSIDE PHOSPHOTRANSFERASE DOMAIN-CONTAINING PROTEIN-RELATED"/>
    <property type="match status" value="1"/>
</dbReference>
<dbReference type="Pfam" id="PF01636">
    <property type="entry name" value="APH"/>
    <property type="match status" value="2"/>
</dbReference>
<dbReference type="RefSeq" id="WP_390227634.1">
    <property type="nucleotide sequence ID" value="NZ_JBHSCN010000003.1"/>
</dbReference>
<dbReference type="InterPro" id="IPR002575">
    <property type="entry name" value="Aminoglycoside_PTrfase"/>
</dbReference>
<evidence type="ECO:0000256" key="1">
    <source>
        <dbReference type="ARBA" id="ARBA00038240"/>
    </source>
</evidence>
<dbReference type="EMBL" id="JBHSCN010000003">
    <property type="protein sequence ID" value="MFC4242726.1"/>
    <property type="molecule type" value="Genomic_DNA"/>
</dbReference>
<feature type="compositionally biased region" description="Low complexity" evidence="2">
    <location>
        <begin position="196"/>
        <end position="208"/>
    </location>
</feature>
<evidence type="ECO:0000313" key="4">
    <source>
        <dbReference type="EMBL" id="MFC4242726.1"/>
    </source>
</evidence>
<gene>
    <name evidence="4" type="ORF">ACFOYW_05010</name>
</gene>
<dbReference type="InterPro" id="IPR011009">
    <property type="entry name" value="Kinase-like_dom_sf"/>
</dbReference>
<organism evidence="4 5">
    <name type="scientific">Gryllotalpicola reticulitermitis</name>
    <dbReference type="NCBI Taxonomy" id="1184153"/>
    <lineage>
        <taxon>Bacteria</taxon>
        <taxon>Bacillati</taxon>
        <taxon>Actinomycetota</taxon>
        <taxon>Actinomycetes</taxon>
        <taxon>Micrococcales</taxon>
        <taxon>Microbacteriaceae</taxon>
        <taxon>Gryllotalpicola</taxon>
    </lineage>
</organism>
<comment type="caution">
    <text evidence="4">The sequence shown here is derived from an EMBL/GenBank/DDBJ whole genome shotgun (WGS) entry which is preliminary data.</text>
</comment>
<dbReference type="InterPro" id="IPR050249">
    <property type="entry name" value="Pseudomonas-type_ThrB"/>
</dbReference>
<feature type="domain" description="Aminoglycoside phosphotransferase" evidence="3">
    <location>
        <begin position="268"/>
        <end position="364"/>
    </location>
</feature>
<keyword evidence="5" id="KW-1185">Reference proteome</keyword>
<protein>
    <submittedName>
        <fullName evidence="4">Phosphotransferase enzyme family protein</fullName>
    </submittedName>
</protein>
<name>A0ABV8Q2T0_9MICO</name>
<proteinExistence type="inferred from homology"/>